<feature type="non-terminal residue" evidence="1">
    <location>
        <position position="343"/>
    </location>
</feature>
<evidence type="ECO:0000313" key="2">
    <source>
        <dbReference type="EMBL" id="CAF4177636.1"/>
    </source>
</evidence>
<protein>
    <submittedName>
        <fullName evidence="1">Uncharacterized protein</fullName>
    </submittedName>
</protein>
<evidence type="ECO:0000313" key="3">
    <source>
        <dbReference type="Proteomes" id="UP000677228"/>
    </source>
</evidence>
<dbReference type="AlphaFoldDB" id="A0A8S2F1F4"/>
<accession>A0A8S2F1F4</accession>
<evidence type="ECO:0000313" key="1">
    <source>
        <dbReference type="EMBL" id="CAF1368498.1"/>
    </source>
</evidence>
<dbReference type="PANTHER" id="PTHR46530:SF1">
    <property type="entry name" value="PROTEIN MONO-ADP-RIBOSYLTRANSFERASE PARP4"/>
    <property type="match status" value="1"/>
</dbReference>
<gene>
    <name evidence="1" type="ORF">OVA965_LOCUS31561</name>
    <name evidence="2" type="ORF">TMI583_LOCUS32387</name>
</gene>
<sequence>VLNILTNIRQPCVNGIMIDWHNEQIYENNNNRFIQAPSRIHSLFNGMRLTVYGFIDNCFKATLRANINGQELATTVFTNKMTETTGRVLHCLTARAIIDDWENGLLSMNEAVNEQLKFQYKQHIIDLSIKYSIVSPFTSFVAIEERSKDDTQMQQGIRLLDIMLEKNRELLPYIGWDGDNSQSIIMKQKLIDMKSLIDASSILSKATLCDELFTLCKDVSYRQFGEKFDAMLTIIDTYYYVLKDYPKAFELLNEMKSAVKEEMNFATWDEKTEMKSRMHLFSHIIDETETSQDDHQLEFLSDCISEKLSMQTCKIDCFKDELWRSEDDSVDIQFQADSEKDTE</sequence>
<comment type="caution">
    <text evidence="1">The sequence shown here is derived from an EMBL/GenBank/DDBJ whole genome shotgun (WGS) entry which is preliminary data.</text>
</comment>
<dbReference type="EMBL" id="CAJNOK010023839">
    <property type="protein sequence ID" value="CAF1368498.1"/>
    <property type="molecule type" value="Genomic_DNA"/>
</dbReference>
<reference evidence="1" key="1">
    <citation type="submission" date="2021-02" db="EMBL/GenBank/DDBJ databases">
        <authorList>
            <person name="Nowell W R."/>
        </authorList>
    </citation>
    <scope>NUCLEOTIDE SEQUENCE</scope>
</reference>
<organism evidence="1 3">
    <name type="scientific">Didymodactylos carnosus</name>
    <dbReference type="NCBI Taxonomy" id="1234261"/>
    <lineage>
        <taxon>Eukaryota</taxon>
        <taxon>Metazoa</taxon>
        <taxon>Spiralia</taxon>
        <taxon>Gnathifera</taxon>
        <taxon>Rotifera</taxon>
        <taxon>Eurotatoria</taxon>
        <taxon>Bdelloidea</taxon>
        <taxon>Philodinida</taxon>
        <taxon>Philodinidae</taxon>
        <taxon>Didymodactylos</taxon>
    </lineage>
</organism>
<dbReference type="GO" id="GO:0005737">
    <property type="term" value="C:cytoplasm"/>
    <property type="evidence" value="ECO:0007669"/>
    <property type="project" value="TreeGrafter"/>
</dbReference>
<proteinExistence type="predicted"/>
<feature type="non-terminal residue" evidence="1">
    <location>
        <position position="1"/>
    </location>
</feature>
<dbReference type="PANTHER" id="PTHR46530">
    <property type="entry name" value="PROTEIN MONO-ADP-RIBOSYLTRANSFERASE PARP4"/>
    <property type="match status" value="1"/>
</dbReference>
<dbReference type="Proteomes" id="UP000682733">
    <property type="component" value="Unassembled WGS sequence"/>
</dbReference>
<dbReference type="Proteomes" id="UP000677228">
    <property type="component" value="Unassembled WGS sequence"/>
</dbReference>
<dbReference type="GO" id="GO:0003950">
    <property type="term" value="F:NAD+ poly-ADP-ribosyltransferase activity"/>
    <property type="evidence" value="ECO:0007669"/>
    <property type="project" value="InterPro"/>
</dbReference>
<name>A0A8S2F1F4_9BILA</name>
<dbReference type="EMBL" id="CAJOBA010045496">
    <property type="protein sequence ID" value="CAF4177636.1"/>
    <property type="molecule type" value="Genomic_DNA"/>
</dbReference>
<dbReference type="InterPro" id="IPR031273">
    <property type="entry name" value="PARP4"/>
</dbReference>